<sequence>MKRKTLIKMRGRISRCANIFGGIGTLTLLLVNIIGGVFLFVLPANTGGTIGEIVDYTLLEELQKEYGTTTPPNLRLPQISATTTKVDAIKQQVSGIKIENNLPAGFISQAATSTISNLTAGSIIFALAMAALLIFIYWRYRKNGGGGQV</sequence>
<dbReference type="Proteomes" id="UP000228510">
    <property type="component" value="Unassembled WGS sequence"/>
</dbReference>
<accession>A0A2H0V0F2</accession>
<reference evidence="3" key="1">
    <citation type="submission" date="2017-09" db="EMBL/GenBank/DDBJ databases">
        <title>Depth-based differentiation of microbial function through sediment-hosted aquifers and enrichment of novel symbionts in the deep terrestrial subsurface.</title>
        <authorList>
            <person name="Probst A.J."/>
            <person name="Ladd B."/>
            <person name="Jarett J.K."/>
            <person name="Geller-Mcgrath D.E."/>
            <person name="Sieber C.M.K."/>
            <person name="Emerson J.B."/>
            <person name="Anantharaman K."/>
            <person name="Thomas B.C."/>
            <person name="Malmstrom R."/>
            <person name="Stieglmeier M."/>
            <person name="Klingl A."/>
            <person name="Woyke T."/>
            <person name="Ryan C.M."/>
            <person name="Banfield J.F."/>
        </authorList>
    </citation>
    <scope>NUCLEOTIDE SEQUENCE [LARGE SCALE GENOMIC DNA]</scope>
</reference>
<comment type="caution">
    <text evidence="2">The sequence shown here is derived from an EMBL/GenBank/DDBJ whole genome shotgun (WGS) entry which is preliminary data.</text>
</comment>
<evidence type="ECO:0000313" key="2">
    <source>
        <dbReference type="EMBL" id="PIR91919.1"/>
    </source>
</evidence>
<gene>
    <name evidence="2" type="ORF">COU01_04565</name>
</gene>
<feature type="transmembrane region" description="Helical" evidence="1">
    <location>
        <begin position="20"/>
        <end position="42"/>
    </location>
</feature>
<dbReference type="AlphaFoldDB" id="A0A2H0V0F2"/>
<protein>
    <submittedName>
        <fullName evidence="2">Uncharacterized protein</fullName>
    </submittedName>
</protein>
<organism evidence="2 3">
    <name type="scientific">Candidatus Falkowbacteria bacterium CG10_big_fil_rev_8_21_14_0_10_44_15</name>
    <dbReference type="NCBI Taxonomy" id="1974569"/>
    <lineage>
        <taxon>Bacteria</taxon>
        <taxon>Candidatus Falkowiibacteriota</taxon>
    </lineage>
</organism>
<name>A0A2H0V0F2_9BACT</name>
<dbReference type="EMBL" id="PFAT01000059">
    <property type="protein sequence ID" value="PIR91919.1"/>
    <property type="molecule type" value="Genomic_DNA"/>
</dbReference>
<evidence type="ECO:0000313" key="3">
    <source>
        <dbReference type="Proteomes" id="UP000228510"/>
    </source>
</evidence>
<keyword evidence="1" id="KW-0472">Membrane</keyword>
<keyword evidence="1" id="KW-1133">Transmembrane helix</keyword>
<proteinExistence type="predicted"/>
<feature type="transmembrane region" description="Helical" evidence="1">
    <location>
        <begin position="118"/>
        <end position="138"/>
    </location>
</feature>
<keyword evidence="1" id="KW-0812">Transmembrane</keyword>
<evidence type="ECO:0000256" key="1">
    <source>
        <dbReference type="SAM" id="Phobius"/>
    </source>
</evidence>